<accession>A0ABQ8FGM3</accession>
<dbReference type="EMBL" id="JAFCIX010000125">
    <property type="protein sequence ID" value="KAH6597980.1"/>
    <property type="molecule type" value="Genomic_DNA"/>
</dbReference>
<evidence type="ECO:0000313" key="10">
    <source>
        <dbReference type="EMBL" id="KAH6597980.1"/>
    </source>
</evidence>
<sequence length="399" mass="44908">MTGHPTIVVESALPNLPPHGRTSGQTLDRGIYGHLSPTSGEPLPPRASTDLQRGETIMRSTSSVVKNTQKYGYSDLVRMDASVVPKIALPALALTLWSVFWTIAYISLNWKGVGVQNQLIGIISVVMGLLLVFRTNTAYDRFWEARRLWGILFSHTRNLTRFIWVHCPVTEEHDVYNKYAVTNLILAYAVSVKHHLREESGHKFEDLHNLLIHLPDYRPGTFHPPVGNLPLEISRHISAYTVSCRKRDQADIPTFTAMTVAISGMVDCLSNFERIRNCPIPLAYSIHLKQTLFVYLLALPFQLVIGMGWATIPIVAVASFTLLGIEAIGGEIENPFGYDPNDLRVDQFCDEIRRELAYVMEHPTKADPSQWDRPVSLTDPMYGTFVQLNYKRNAAHKSS</sequence>
<evidence type="ECO:0000256" key="1">
    <source>
        <dbReference type="ARBA" id="ARBA00004651"/>
    </source>
</evidence>
<gene>
    <name evidence="10" type="ORF">BASA50_004134</name>
</gene>
<keyword evidence="3" id="KW-1003">Cell membrane</keyword>
<comment type="subcellular location">
    <subcellularLocation>
        <location evidence="1">Cell membrane</location>
        <topology evidence="1">Multi-pass membrane protein</topology>
    </subcellularLocation>
</comment>
<evidence type="ECO:0000256" key="3">
    <source>
        <dbReference type="ARBA" id="ARBA00022475"/>
    </source>
</evidence>
<feature type="transmembrane region" description="Helical" evidence="9">
    <location>
        <begin position="114"/>
        <end position="133"/>
    </location>
</feature>
<reference evidence="10 11" key="1">
    <citation type="submission" date="2021-02" db="EMBL/GenBank/DDBJ databases">
        <title>Variation within the Batrachochytrium salamandrivorans European outbreak.</title>
        <authorList>
            <person name="Kelly M."/>
            <person name="Pasmans F."/>
            <person name="Shea T.P."/>
            <person name="Munoz J.F."/>
            <person name="Carranza S."/>
            <person name="Cuomo C.A."/>
            <person name="Martel A."/>
        </authorList>
    </citation>
    <scope>NUCLEOTIDE SEQUENCE [LARGE SCALE GENOMIC DNA]</scope>
    <source>
        <strain evidence="10 11">AMFP18/2</strain>
    </source>
</reference>
<feature type="transmembrane region" description="Helical" evidence="9">
    <location>
        <begin position="292"/>
        <end position="312"/>
    </location>
</feature>
<evidence type="ECO:0000256" key="9">
    <source>
        <dbReference type="SAM" id="Phobius"/>
    </source>
</evidence>
<evidence type="ECO:0000256" key="6">
    <source>
        <dbReference type="ARBA" id="ARBA00023065"/>
    </source>
</evidence>
<protein>
    <submittedName>
        <fullName evidence="10">Uncharacterized protein</fullName>
    </submittedName>
</protein>
<dbReference type="Pfam" id="PF25539">
    <property type="entry name" value="Bestrophin_2"/>
    <property type="match status" value="1"/>
</dbReference>
<dbReference type="PANTHER" id="PTHR33281:SF19">
    <property type="entry name" value="VOLTAGE-DEPENDENT ANION CHANNEL-FORMING PROTEIN YNEE"/>
    <property type="match status" value="1"/>
</dbReference>
<feature type="region of interest" description="Disordered" evidence="8">
    <location>
        <begin position="11"/>
        <end position="51"/>
    </location>
</feature>
<dbReference type="PANTHER" id="PTHR33281">
    <property type="entry name" value="UPF0187 PROTEIN YNEE"/>
    <property type="match status" value="1"/>
</dbReference>
<evidence type="ECO:0000256" key="5">
    <source>
        <dbReference type="ARBA" id="ARBA00022989"/>
    </source>
</evidence>
<keyword evidence="7 9" id="KW-0472">Membrane</keyword>
<keyword evidence="11" id="KW-1185">Reference proteome</keyword>
<evidence type="ECO:0000256" key="4">
    <source>
        <dbReference type="ARBA" id="ARBA00022692"/>
    </source>
</evidence>
<evidence type="ECO:0000256" key="7">
    <source>
        <dbReference type="ARBA" id="ARBA00023136"/>
    </source>
</evidence>
<keyword evidence="5 9" id="KW-1133">Transmembrane helix</keyword>
<proteinExistence type="predicted"/>
<comment type="caution">
    <text evidence="10">The sequence shown here is derived from an EMBL/GenBank/DDBJ whole genome shotgun (WGS) entry which is preliminary data.</text>
</comment>
<dbReference type="InterPro" id="IPR044669">
    <property type="entry name" value="YneE/VCCN1/2-like"/>
</dbReference>
<dbReference type="Proteomes" id="UP001648503">
    <property type="component" value="Unassembled WGS sequence"/>
</dbReference>
<name>A0ABQ8FGM3_9FUNG</name>
<keyword evidence="6" id="KW-0406">Ion transport</keyword>
<organism evidence="10 11">
    <name type="scientific">Batrachochytrium salamandrivorans</name>
    <dbReference type="NCBI Taxonomy" id="1357716"/>
    <lineage>
        <taxon>Eukaryota</taxon>
        <taxon>Fungi</taxon>
        <taxon>Fungi incertae sedis</taxon>
        <taxon>Chytridiomycota</taxon>
        <taxon>Chytridiomycota incertae sedis</taxon>
        <taxon>Chytridiomycetes</taxon>
        <taxon>Rhizophydiales</taxon>
        <taxon>Rhizophydiales incertae sedis</taxon>
        <taxon>Batrachochytrium</taxon>
    </lineage>
</organism>
<evidence type="ECO:0000313" key="11">
    <source>
        <dbReference type="Proteomes" id="UP001648503"/>
    </source>
</evidence>
<keyword evidence="2" id="KW-0813">Transport</keyword>
<feature type="transmembrane region" description="Helical" evidence="9">
    <location>
        <begin position="87"/>
        <end position="108"/>
    </location>
</feature>
<evidence type="ECO:0000256" key="2">
    <source>
        <dbReference type="ARBA" id="ARBA00022448"/>
    </source>
</evidence>
<keyword evidence="4 9" id="KW-0812">Transmembrane</keyword>
<evidence type="ECO:0000256" key="8">
    <source>
        <dbReference type="SAM" id="MobiDB-lite"/>
    </source>
</evidence>